<reference evidence="1" key="1">
    <citation type="submission" date="2016-10" db="EMBL/GenBank/DDBJ databases">
        <title>Sequence of Gallionella enrichment culture.</title>
        <authorList>
            <person name="Poehlein A."/>
            <person name="Muehling M."/>
            <person name="Daniel R."/>
        </authorList>
    </citation>
    <scope>NUCLEOTIDE SEQUENCE</scope>
</reference>
<organism evidence="1">
    <name type="scientific">mine drainage metagenome</name>
    <dbReference type="NCBI Taxonomy" id="410659"/>
    <lineage>
        <taxon>unclassified sequences</taxon>
        <taxon>metagenomes</taxon>
        <taxon>ecological metagenomes</taxon>
    </lineage>
</organism>
<evidence type="ECO:0008006" key="2">
    <source>
        <dbReference type="Google" id="ProtNLM"/>
    </source>
</evidence>
<dbReference type="AlphaFoldDB" id="A0A1J5QBF8"/>
<name>A0A1J5QBF8_9ZZZZ</name>
<dbReference type="EMBL" id="MLJW01001649">
    <property type="protein sequence ID" value="OIQ77295.1"/>
    <property type="molecule type" value="Genomic_DNA"/>
</dbReference>
<evidence type="ECO:0000313" key="1">
    <source>
        <dbReference type="EMBL" id="OIQ77295.1"/>
    </source>
</evidence>
<comment type="caution">
    <text evidence="1">The sequence shown here is derived from an EMBL/GenBank/DDBJ whole genome shotgun (WGS) entry which is preliminary data.</text>
</comment>
<gene>
    <name evidence="1" type="ORF">GALL_410130</name>
</gene>
<proteinExistence type="predicted"/>
<protein>
    <recommendedName>
        <fullName evidence="2">Transposase</fullName>
    </recommendedName>
</protein>
<sequence>MTNTQKKLGPEFKVQLAFTTIREEGTVAELSNGLGIHASRPHAWKNSLLNDTAALVGRYKLKPPLIFHTEHGA</sequence>
<accession>A0A1J5QBF8</accession>